<dbReference type="KEGG" id="eel:EUBELI_20412"/>
<dbReference type="Gene3D" id="2.60.40.4270">
    <property type="entry name" value="Listeria-Bacteroides repeat domain"/>
    <property type="match status" value="1"/>
</dbReference>
<dbReference type="InterPro" id="IPR042229">
    <property type="entry name" value="Listeria/Bacterioides_rpt_sf"/>
</dbReference>
<evidence type="ECO:0000256" key="1">
    <source>
        <dbReference type="ARBA" id="ARBA00004196"/>
    </source>
</evidence>
<sequence length="504" mass="56954">MYEENSMKHLKRKITIGVIFFIIAVCATGAAIFAAVDEYKVEHSITIDLGGGKCTDIYYESQEDRGPNAGKWFKDLRIGEYLADKYGKYHTIKGYNASVPKDGTTVSNCYDCVGVTPYVRINGVYREGYIFEGWEVYGAGKSYNDFGAAGVRVDIGAYTDKNITIKAKWKRCDYDVKVNIFYLSDNEEWKKEESYNSHARMNIDINGQREKNSVYEYSEKITGDSIYSISVNTNPGWKVDGDCSGEFSGTVPADVIVNIYIRPIVYEVHLYGNKPQDASGNLENRSAAGWQWDESGYYKRMFVFDRTGELPEVSDIYGISGWTGTCWKKNDDTLIMPYKNARNTLSYIDGDIVNLNAVWKENSYSIGIDVNGGYGNDTIIVTGYEQDNHLPNELLRPGYNLDSWNSDRDGDGTRYEKGAVVSKLVDDDGGIYNIYAQWSKKKRICLKVSSSIYNKELINDSVYNNAKNWFDEYGIGGSDGGRNVPDDKCIQIWTVNDQVITQIR</sequence>
<accession>C4Z6G5</accession>
<gene>
    <name evidence="3" type="ordered locus">EUBELI_20412</name>
</gene>
<evidence type="ECO:0000256" key="2">
    <source>
        <dbReference type="SAM" id="Phobius"/>
    </source>
</evidence>
<dbReference type="GO" id="GO:0030313">
    <property type="term" value="C:cell envelope"/>
    <property type="evidence" value="ECO:0007669"/>
    <property type="project" value="UniProtKB-SubCell"/>
</dbReference>
<geneLocation type="plasmid" evidence="4">
    <name>pEubeli2</name>
</geneLocation>
<comment type="subcellular location">
    <subcellularLocation>
        <location evidence="1">Cell envelope</location>
    </subcellularLocation>
</comment>
<dbReference type="EMBL" id="CP001106">
    <property type="protein sequence ID" value="ACR73557.1"/>
    <property type="molecule type" value="Genomic_DNA"/>
</dbReference>
<dbReference type="HOGENOM" id="CLU_540519_0_0_9"/>
<keyword evidence="2" id="KW-1133">Transmembrane helix</keyword>
<evidence type="ECO:0008006" key="5">
    <source>
        <dbReference type="Google" id="ProtNLM"/>
    </source>
</evidence>
<dbReference type="Pfam" id="PF09479">
    <property type="entry name" value="Flg_new"/>
    <property type="match status" value="1"/>
</dbReference>
<keyword evidence="4" id="KW-1185">Reference proteome</keyword>
<protein>
    <recommendedName>
        <fullName evidence="5">Bacterial repeat domain-containing protein</fullName>
    </recommendedName>
</protein>
<evidence type="ECO:0000313" key="3">
    <source>
        <dbReference type="EMBL" id="ACR73557.1"/>
    </source>
</evidence>
<proteinExistence type="predicted"/>
<keyword evidence="2" id="KW-0812">Transmembrane</keyword>
<feature type="transmembrane region" description="Helical" evidence="2">
    <location>
        <begin position="14"/>
        <end position="36"/>
    </location>
</feature>
<keyword evidence="3" id="KW-0614">Plasmid</keyword>
<name>C4Z6G5_LACE2</name>
<dbReference type="eggNOG" id="COG3209">
    <property type="taxonomic scope" value="Bacteria"/>
</dbReference>
<keyword evidence="2" id="KW-0472">Membrane</keyword>
<reference evidence="3 4" key="1">
    <citation type="journal article" date="2009" name="Proc. Natl. Acad. Sci. U.S.A.">
        <title>Characterizing a model human gut microbiota composed of members of its two dominant bacterial phyla.</title>
        <authorList>
            <person name="Mahowald M.A."/>
            <person name="Rey F.E."/>
            <person name="Seedorf H."/>
            <person name="Turnbaugh P.J."/>
            <person name="Fulton R.S."/>
            <person name="Wollam A."/>
            <person name="Shah N."/>
            <person name="Wang C."/>
            <person name="Magrini V."/>
            <person name="Wilson R.K."/>
            <person name="Cantarel B.L."/>
            <person name="Coutinho P.M."/>
            <person name="Henrissat B."/>
            <person name="Crock L.W."/>
            <person name="Russell A."/>
            <person name="Verberkmoes N.C."/>
            <person name="Hettich R.L."/>
            <person name="Gordon J.I."/>
        </authorList>
    </citation>
    <scope>NUCLEOTIDE SEQUENCE [LARGE SCALE GENOMIC DNA]</scope>
    <source>
        <strain evidence="4">ATCC 27750 / DSM 3376 / VPI C15-48 / C15-B4</strain>
        <plasmid evidence="3">unnamed</plasmid>
    </source>
</reference>
<evidence type="ECO:0000313" key="4">
    <source>
        <dbReference type="Proteomes" id="UP000001476"/>
    </source>
</evidence>
<dbReference type="InterPro" id="IPR013378">
    <property type="entry name" value="InlB-like_B-rpt"/>
</dbReference>
<dbReference type="Proteomes" id="UP000001476">
    <property type="component" value="Plasmid pEubeli2"/>
</dbReference>
<organism evidence="3 4">
    <name type="scientific">Lachnospira eligens (strain ATCC 27750 / DSM 3376 / VPI C15-48 / C15-B4)</name>
    <name type="common">Eubacterium eligens</name>
    <dbReference type="NCBI Taxonomy" id="515620"/>
    <lineage>
        <taxon>Bacteria</taxon>
        <taxon>Bacillati</taxon>
        <taxon>Bacillota</taxon>
        <taxon>Clostridia</taxon>
        <taxon>Lachnospirales</taxon>
        <taxon>Lachnospiraceae</taxon>
        <taxon>Lachnospira</taxon>
    </lineage>
</organism>
<dbReference type="AlphaFoldDB" id="C4Z6G5"/>